<sequence>MKLEALIAYLADKTVIRGKKALQKLVYFCTEIGVPVYASFRMHIYGPYSNEVAEELSEAITKEIIKLSYDGFSFTKGNTCQKYIDEHKQDIDAYRAKIDRVLDTFGKLSPLDLELYATVHFIATALQEAYGNVDEQKVIAEVYRAKGGKFTFSQIKQAYDNLITWGWLIKH</sequence>
<reference evidence="2" key="1">
    <citation type="submission" date="2016-11" db="EMBL/GenBank/DDBJ databases">
        <authorList>
            <person name="Varghese N."/>
            <person name="Submissions S."/>
        </authorList>
    </citation>
    <scope>NUCLEOTIDE SEQUENCE [LARGE SCALE GENOMIC DNA]</scope>
    <source>
        <strain evidence="2">DSM 18802</strain>
    </source>
</reference>
<keyword evidence="2" id="KW-1185">Reference proteome</keyword>
<proteinExistence type="predicted"/>
<evidence type="ECO:0000313" key="2">
    <source>
        <dbReference type="Proteomes" id="UP000184375"/>
    </source>
</evidence>
<evidence type="ECO:0000313" key="1">
    <source>
        <dbReference type="EMBL" id="SHM87749.1"/>
    </source>
</evidence>
<dbReference type="AlphaFoldDB" id="A0A1M7MAB8"/>
<organism evidence="1 2">
    <name type="scientific">Caldanaerovirga acetigignens</name>
    <dbReference type="NCBI Taxonomy" id="447595"/>
    <lineage>
        <taxon>Bacteria</taxon>
        <taxon>Bacillati</taxon>
        <taxon>Bacillota</taxon>
        <taxon>Clostridia</taxon>
        <taxon>Thermosediminibacterales</taxon>
        <taxon>Thermosediminibacteraceae</taxon>
        <taxon>Caldanaerovirga</taxon>
    </lineage>
</organism>
<dbReference type="OrthoDB" id="5507947at2"/>
<accession>A0A1M7MAB8</accession>
<gene>
    <name evidence="1" type="ORF">SAMN05660826_02227</name>
</gene>
<name>A0A1M7MAB8_9FIRM</name>
<dbReference type="RefSeq" id="WP_073258446.1">
    <property type="nucleotide sequence ID" value="NZ_FRCR01000019.1"/>
</dbReference>
<dbReference type="STRING" id="447595.SAMN05660826_02227"/>
<dbReference type="Proteomes" id="UP000184375">
    <property type="component" value="Unassembled WGS sequence"/>
</dbReference>
<dbReference type="EMBL" id="FRCR01000019">
    <property type="protein sequence ID" value="SHM87749.1"/>
    <property type="molecule type" value="Genomic_DNA"/>
</dbReference>
<protein>
    <recommendedName>
        <fullName evidence="3">Antitoxin SocA-like Panacea domain-containing protein</fullName>
    </recommendedName>
</protein>
<evidence type="ECO:0008006" key="3">
    <source>
        <dbReference type="Google" id="ProtNLM"/>
    </source>
</evidence>